<keyword evidence="4" id="KW-0378">Hydrolase</keyword>
<evidence type="ECO:0000256" key="6">
    <source>
        <dbReference type="ARBA" id="ARBA00023145"/>
    </source>
</evidence>
<name>A0AA97KGN1_EUBMA</name>
<proteinExistence type="inferred from homology"/>
<evidence type="ECO:0000313" key="14">
    <source>
        <dbReference type="RefSeq" id="XP_054857995.1"/>
    </source>
</evidence>
<evidence type="ECO:0000256" key="7">
    <source>
        <dbReference type="PIRSR" id="PIRSR038001-1"/>
    </source>
</evidence>
<organism evidence="13 14">
    <name type="scientific">Eublepharis macularius</name>
    <name type="common">Leopard gecko</name>
    <name type="synonym">Cyrtodactylus macularius</name>
    <dbReference type="NCBI Taxonomy" id="481883"/>
    <lineage>
        <taxon>Eukaryota</taxon>
        <taxon>Metazoa</taxon>
        <taxon>Chordata</taxon>
        <taxon>Craniata</taxon>
        <taxon>Vertebrata</taxon>
        <taxon>Euteleostomi</taxon>
        <taxon>Lepidosauria</taxon>
        <taxon>Squamata</taxon>
        <taxon>Bifurcata</taxon>
        <taxon>Gekkota</taxon>
        <taxon>Eublepharidae</taxon>
        <taxon>Eublepharinae</taxon>
        <taxon>Eublepharis</taxon>
    </lineage>
</organism>
<feature type="region of interest" description="Disordered" evidence="9">
    <location>
        <begin position="335"/>
        <end position="367"/>
    </location>
</feature>
<dbReference type="Pfam" id="PF00656">
    <property type="entry name" value="Peptidase_C14"/>
    <property type="match status" value="1"/>
</dbReference>
<dbReference type="InterPro" id="IPR029030">
    <property type="entry name" value="Caspase-like_dom_sf"/>
</dbReference>
<protein>
    <submittedName>
        <fullName evidence="14">Caspase-9 isoform X1</fullName>
    </submittedName>
</protein>
<dbReference type="PROSITE" id="PS50207">
    <property type="entry name" value="CASPASE_P10"/>
    <property type="match status" value="1"/>
</dbReference>
<dbReference type="CDD" id="cd00032">
    <property type="entry name" value="CASc"/>
    <property type="match status" value="1"/>
</dbReference>
<dbReference type="RefSeq" id="XP_054857995.1">
    <property type="nucleotide sequence ID" value="XM_055002020.1"/>
</dbReference>
<gene>
    <name evidence="14" type="primary">CASP9</name>
</gene>
<dbReference type="InterPro" id="IPR011600">
    <property type="entry name" value="Pept_C14_caspase"/>
</dbReference>
<sequence length="454" mass="51388">MEEAQRQVLQRSRVRLVKELQVEPLWDLLVHRGIFTQDMVEEIQRCSPQRKDTQNIDSRRSIMVDSPIDAPEAISYLQRAGTRRDQARQLITDLQTRGKEALPTFIWCLRETGQNDLAALLGEGCSQPQLRPVNIEPIVIHSYAGRVDEGIRTSEYLPSPAQERFREPIREITATQGSVAERDARNHDMVYAVKSDPCGYCLIINNVNFTKESGHAARIGSDVDCQRLERRFRRFRFEVLTRRDLRAQEIAQELQSLARRDHGSLDCCVVVILSHGCQTSHIQFPGGIYGADGMPIAVEKIVSYFNGSNCPCLRGKPKLFFIQACGGKQMDRGFEVDSEPSVDQRHESTLDSDASPFQIPAGDPDEPDAVASLPTPSDILVSYSTFPGFVSWRDKQSGSWYVETLDQILDQFAHSEDLLTMLLRVANAVSAKGKYKQMPGCFNFLRKRFLFMTE</sequence>
<dbReference type="PROSITE" id="PS50208">
    <property type="entry name" value="CASPASE_P20"/>
    <property type="match status" value="1"/>
</dbReference>
<evidence type="ECO:0000256" key="5">
    <source>
        <dbReference type="ARBA" id="ARBA00022807"/>
    </source>
</evidence>
<dbReference type="Proteomes" id="UP001190640">
    <property type="component" value="Chromosome 17"/>
</dbReference>
<keyword evidence="13" id="KW-1185">Reference proteome</keyword>
<dbReference type="CDD" id="cd08326">
    <property type="entry name" value="CARD_CASP9"/>
    <property type="match status" value="1"/>
</dbReference>
<keyword evidence="2" id="KW-0645">Protease</keyword>
<dbReference type="Pfam" id="PF00619">
    <property type="entry name" value="CARD"/>
    <property type="match status" value="2"/>
</dbReference>
<dbReference type="PROSITE" id="PS01121">
    <property type="entry name" value="CASPASE_HIS"/>
    <property type="match status" value="1"/>
</dbReference>
<keyword evidence="5" id="KW-0788">Thiol protease</keyword>
<dbReference type="PROSITE" id="PS50209">
    <property type="entry name" value="CARD"/>
    <property type="match status" value="1"/>
</dbReference>
<dbReference type="PANTHER" id="PTHR47901:SF8">
    <property type="entry name" value="CASPASE-3"/>
    <property type="match status" value="1"/>
</dbReference>
<evidence type="ECO:0000256" key="4">
    <source>
        <dbReference type="ARBA" id="ARBA00022801"/>
    </source>
</evidence>
<evidence type="ECO:0000259" key="10">
    <source>
        <dbReference type="PROSITE" id="PS50207"/>
    </source>
</evidence>
<accession>A0AA97KGN1</accession>
<dbReference type="GO" id="GO:0006508">
    <property type="term" value="P:proteolysis"/>
    <property type="evidence" value="ECO:0007669"/>
    <property type="project" value="UniProtKB-KW"/>
</dbReference>
<dbReference type="FunFam" id="3.40.50.1460:FF:000012">
    <property type="entry name" value="Caspase 9"/>
    <property type="match status" value="1"/>
</dbReference>
<feature type="domain" description="Caspase family p10" evidence="10">
    <location>
        <begin position="369"/>
        <end position="453"/>
    </location>
</feature>
<dbReference type="Gene3D" id="1.10.533.10">
    <property type="entry name" value="Death Domain, Fas"/>
    <property type="match status" value="1"/>
</dbReference>
<keyword evidence="6" id="KW-0865">Zymogen</keyword>
<dbReference type="PANTHER" id="PTHR47901">
    <property type="entry name" value="CASPASE RECRUITMENT DOMAIN-CONTAINING PROTEIN 18"/>
    <property type="match status" value="1"/>
</dbReference>
<dbReference type="InterPro" id="IPR002138">
    <property type="entry name" value="Pept_C14_p10"/>
</dbReference>
<dbReference type="SMART" id="SM00114">
    <property type="entry name" value="CARD"/>
    <property type="match status" value="1"/>
</dbReference>
<dbReference type="InterPro" id="IPR001315">
    <property type="entry name" value="CARD"/>
</dbReference>
<reference evidence="14" key="1">
    <citation type="submission" date="2025-08" db="UniProtKB">
        <authorList>
            <consortium name="RefSeq"/>
        </authorList>
    </citation>
    <scope>IDENTIFICATION</scope>
    <source>
        <tissue evidence="14">Blood</tissue>
    </source>
</reference>
<feature type="domain" description="CARD" evidence="12">
    <location>
        <begin position="1"/>
        <end position="124"/>
    </location>
</feature>
<dbReference type="InterPro" id="IPR016129">
    <property type="entry name" value="Caspase_his_AS"/>
</dbReference>
<dbReference type="PIRSF" id="PIRSF038001">
    <property type="entry name" value="Caspase_ICE"/>
    <property type="match status" value="1"/>
</dbReference>
<dbReference type="GO" id="GO:0042981">
    <property type="term" value="P:regulation of apoptotic process"/>
    <property type="evidence" value="ECO:0007669"/>
    <property type="project" value="InterPro"/>
</dbReference>
<comment type="similarity">
    <text evidence="1 8">Belongs to the peptidase C14A family.</text>
</comment>
<dbReference type="SUPFAM" id="SSF47986">
    <property type="entry name" value="DEATH domain"/>
    <property type="match status" value="2"/>
</dbReference>
<evidence type="ECO:0000256" key="9">
    <source>
        <dbReference type="SAM" id="MobiDB-lite"/>
    </source>
</evidence>
<evidence type="ECO:0000256" key="1">
    <source>
        <dbReference type="ARBA" id="ARBA00010134"/>
    </source>
</evidence>
<dbReference type="GO" id="GO:0006915">
    <property type="term" value="P:apoptotic process"/>
    <property type="evidence" value="ECO:0007669"/>
    <property type="project" value="UniProtKB-KW"/>
</dbReference>
<dbReference type="PRINTS" id="PR00376">
    <property type="entry name" value="IL1BCENZYME"/>
</dbReference>
<dbReference type="GO" id="GO:0004197">
    <property type="term" value="F:cysteine-type endopeptidase activity"/>
    <property type="evidence" value="ECO:0007669"/>
    <property type="project" value="InterPro"/>
</dbReference>
<dbReference type="InterPro" id="IPR033139">
    <property type="entry name" value="Caspase_cys_AS"/>
</dbReference>
<dbReference type="InterPro" id="IPR002398">
    <property type="entry name" value="Pept_C14"/>
</dbReference>
<evidence type="ECO:0000259" key="11">
    <source>
        <dbReference type="PROSITE" id="PS50208"/>
    </source>
</evidence>
<dbReference type="InterPro" id="IPR001309">
    <property type="entry name" value="Pept_C14_p20"/>
</dbReference>
<feature type="active site" evidence="7">
    <location>
        <position position="275"/>
    </location>
</feature>
<dbReference type="KEGG" id="emc:129345045"/>
<evidence type="ECO:0000256" key="8">
    <source>
        <dbReference type="RuleBase" id="RU003971"/>
    </source>
</evidence>
<evidence type="ECO:0000256" key="2">
    <source>
        <dbReference type="ARBA" id="ARBA00022670"/>
    </source>
</evidence>
<feature type="active site" evidence="7">
    <location>
        <position position="325"/>
    </location>
</feature>
<evidence type="ECO:0000256" key="3">
    <source>
        <dbReference type="ARBA" id="ARBA00022703"/>
    </source>
</evidence>
<dbReference type="AlphaFoldDB" id="A0AA97KGN1"/>
<evidence type="ECO:0000313" key="13">
    <source>
        <dbReference type="Proteomes" id="UP001190640"/>
    </source>
</evidence>
<dbReference type="GeneID" id="129345045"/>
<dbReference type="InterPro" id="IPR042147">
    <property type="entry name" value="CARD_CASP9"/>
</dbReference>
<dbReference type="SMART" id="SM00115">
    <property type="entry name" value="CASc"/>
    <property type="match status" value="1"/>
</dbReference>
<dbReference type="Gene3D" id="3.40.50.1460">
    <property type="match status" value="1"/>
</dbReference>
<dbReference type="CTD" id="842"/>
<keyword evidence="3" id="KW-0053">Apoptosis</keyword>
<dbReference type="PROSITE" id="PS01122">
    <property type="entry name" value="CASPASE_CYS"/>
    <property type="match status" value="1"/>
</dbReference>
<dbReference type="InterPro" id="IPR015917">
    <property type="entry name" value="Pept_C14A"/>
</dbReference>
<feature type="domain" description="Caspase family p20" evidence="11">
    <location>
        <begin position="197"/>
        <end position="329"/>
    </location>
</feature>
<dbReference type="InterPro" id="IPR011029">
    <property type="entry name" value="DEATH-like_dom_sf"/>
</dbReference>
<evidence type="ECO:0000259" key="12">
    <source>
        <dbReference type="PROSITE" id="PS50209"/>
    </source>
</evidence>
<dbReference type="SUPFAM" id="SSF52129">
    <property type="entry name" value="Caspase-like"/>
    <property type="match status" value="1"/>
</dbReference>